<evidence type="ECO:0000256" key="7">
    <source>
        <dbReference type="ARBA" id="ARBA00022840"/>
    </source>
</evidence>
<evidence type="ECO:0000256" key="11">
    <source>
        <dbReference type="PIRNR" id="PIRNR001563"/>
    </source>
</evidence>
<proteinExistence type="inferred from homology"/>
<dbReference type="PANTHER" id="PTHR11136">
    <property type="entry name" value="FOLYLPOLYGLUTAMATE SYNTHASE-RELATED"/>
    <property type="match status" value="1"/>
</dbReference>
<evidence type="ECO:0000256" key="3">
    <source>
        <dbReference type="ARBA" id="ARBA00013025"/>
    </source>
</evidence>
<dbReference type="SUPFAM" id="SSF53244">
    <property type="entry name" value="MurD-like peptide ligases, peptide-binding domain"/>
    <property type="match status" value="1"/>
</dbReference>
<evidence type="ECO:0000256" key="4">
    <source>
        <dbReference type="ARBA" id="ARBA00022598"/>
    </source>
</evidence>
<keyword evidence="6 11" id="KW-0547">Nucleotide-binding</keyword>
<keyword evidence="5" id="KW-0479">Metal-binding</keyword>
<dbReference type="GO" id="GO:0046872">
    <property type="term" value="F:metal ion binding"/>
    <property type="evidence" value="ECO:0007669"/>
    <property type="project" value="UniProtKB-KW"/>
</dbReference>
<feature type="domain" description="Mur ligase C-terminal" evidence="12">
    <location>
        <begin position="304"/>
        <end position="414"/>
    </location>
</feature>
<comment type="cofactor">
    <cofactor evidence="1">
        <name>Mg(2+)</name>
        <dbReference type="ChEBI" id="CHEBI:18420"/>
    </cofactor>
</comment>
<protein>
    <recommendedName>
        <fullName evidence="3">tetrahydrofolate synthase</fullName>
        <ecNumber evidence="3">6.3.2.17</ecNumber>
    </recommendedName>
    <alternativeName>
        <fullName evidence="9">Tetrahydrofolylpolyglutamate synthase</fullName>
    </alternativeName>
</protein>
<comment type="caution">
    <text evidence="14">The sequence shown here is derived from an EMBL/GenBank/DDBJ whole genome shotgun (WGS) entry which is preliminary data.</text>
</comment>
<gene>
    <name evidence="14" type="ORF">FD02_GL001077</name>
</gene>
<keyword evidence="7 11" id="KW-0067">ATP-binding</keyword>
<organism evidence="14 15">
    <name type="scientific">Lacticaseibacillus nasuensis JCM 17158</name>
    <dbReference type="NCBI Taxonomy" id="1291734"/>
    <lineage>
        <taxon>Bacteria</taxon>
        <taxon>Bacillati</taxon>
        <taxon>Bacillota</taxon>
        <taxon>Bacilli</taxon>
        <taxon>Lactobacillales</taxon>
        <taxon>Lactobacillaceae</taxon>
        <taxon>Lacticaseibacillus</taxon>
    </lineage>
</organism>
<evidence type="ECO:0000313" key="14">
    <source>
        <dbReference type="EMBL" id="KRK73221.1"/>
    </source>
</evidence>
<dbReference type="Proteomes" id="UP000051804">
    <property type="component" value="Unassembled WGS sequence"/>
</dbReference>
<dbReference type="EC" id="6.3.2.17" evidence="3"/>
<dbReference type="PATRIC" id="fig|1291734.4.peg.1107"/>
<evidence type="ECO:0000256" key="10">
    <source>
        <dbReference type="ARBA" id="ARBA00047493"/>
    </source>
</evidence>
<comment type="similarity">
    <text evidence="2 11">Belongs to the folylpolyglutamate synthase family.</text>
</comment>
<evidence type="ECO:0000313" key="15">
    <source>
        <dbReference type="Proteomes" id="UP000051804"/>
    </source>
</evidence>
<dbReference type="PROSITE" id="PS01011">
    <property type="entry name" value="FOLYLPOLYGLU_SYNT_1"/>
    <property type="match status" value="1"/>
</dbReference>
<evidence type="ECO:0000256" key="8">
    <source>
        <dbReference type="ARBA" id="ARBA00022842"/>
    </source>
</evidence>
<dbReference type="Gene3D" id="3.90.190.20">
    <property type="entry name" value="Mur ligase, C-terminal domain"/>
    <property type="match status" value="1"/>
</dbReference>
<evidence type="ECO:0000256" key="6">
    <source>
        <dbReference type="ARBA" id="ARBA00022741"/>
    </source>
</evidence>
<dbReference type="PIRSF" id="PIRSF001563">
    <property type="entry name" value="Folylpolyglu_synth"/>
    <property type="match status" value="1"/>
</dbReference>
<dbReference type="InterPro" id="IPR036565">
    <property type="entry name" value="Mur-like_cat_sf"/>
</dbReference>
<dbReference type="InterPro" id="IPR013221">
    <property type="entry name" value="Mur_ligase_cen"/>
</dbReference>
<dbReference type="Pfam" id="PF08245">
    <property type="entry name" value="Mur_ligase_M"/>
    <property type="match status" value="1"/>
</dbReference>
<keyword evidence="4 11" id="KW-0436">Ligase</keyword>
<dbReference type="InterPro" id="IPR018109">
    <property type="entry name" value="Folylpolyglutamate_synth_CS"/>
</dbReference>
<comment type="catalytic activity">
    <reaction evidence="10">
        <text>(6S)-5,6,7,8-tetrahydrofolyl-(gamma-L-Glu)(n) + L-glutamate + ATP = (6S)-5,6,7,8-tetrahydrofolyl-(gamma-L-Glu)(n+1) + ADP + phosphate + H(+)</text>
        <dbReference type="Rhea" id="RHEA:10580"/>
        <dbReference type="Rhea" id="RHEA-COMP:14738"/>
        <dbReference type="Rhea" id="RHEA-COMP:14740"/>
        <dbReference type="ChEBI" id="CHEBI:15378"/>
        <dbReference type="ChEBI" id="CHEBI:29985"/>
        <dbReference type="ChEBI" id="CHEBI:30616"/>
        <dbReference type="ChEBI" id="CHEBI:43474"/>
        <dbReference type="ChEBI" id="CHEBI:141005"/>
        <dbReference type="ChEBI" id="CHEBI:456216"/>
        <dbReference type="EC" id="6.3.2.17"/>
    </reaction>
</comment>
<evidence type="ECO:0000259" key="13">
    <source>
        <dbReference type="Pfam" id="PF08245"/>
    </source>
</evidence>
<dbReference type="SUPFAM" id="SSF53623">
    <property type="entry name" value="MurD-like peptide ligases, catalytic domain"/>
    <property type="match status" value="1"/>
</dbReference>
<feature type="domain" description="Mur ligase central" evidence="13">
    <location>
        <begin position="48"/>
        <end position="276"/>
    </location>
</feature>
<dbReference type="FunFam" id="3.40.1190.10:FF:000011">
    <property type="entry name" value="Folylpolyglutamate synthase/dihydrofolate synthase"/>
    <property type="match status" value="1"/>
</dbReference>
<dbReference type="AlphaFoldDB" id="A0A0R1JP63"/>
<dbReference type="NCBIfam" id="TIGR01499">
    <property type="entry name" value="folC"/>
    <property type="match status" value="1"/>
</dbReference>
<dbReference type="Pfam" id="PF02875">
    <property type="entry name" value="Mur_ligase_C"/>
    <property type="match status" value="1"/>
</dbReference>
<evidence type="ECO:0000259" key="12">
    <source>
        <dbReference type="Pfam" id="PF02875"/>
    </source>
</evidence>
<accession>A0A0R1JP63</accession>
<keyword evidence="8" id="KW-0460">Magnesium</keyword>
<dbReference type="Gene3D" id="3.40.1190.10">
    <property type="entry name" value="Mur-like, catalytic domain"/>
    <property type="match status" value="1"/>
</dbReference>
<dbReference type="EMBL" id="AZDJ01000013">
    <property type="protein sequence ID" value="KRK73221.1"/>
    <property type="molecule type" value="Genomic_DNA"/>
</dbReference>
<dbReference type="STRING" id="1291734.FD02_GL001077"/>
<dbReference type="InterPro" id="IPR036615">
    <property type="entry name" value="Mur_ligase_C_dom_sf"/>
</dbReference>
<evidence type="ECO:0000256" key="1">
    <source>
        <dbReference type="ARBA" id="ARBA00001946"/>
    </source>
</evidence>
<evidence type="ECO:0000256" key="5">
    <source>
        <dbReference type="ARBA" id="ARBA00022723"/>
    </source>
</evidence>
<dbReference type="PANTHER" id="PTHR11136:SF0">
    <property type="entry name" value="DIHYDROFOLATE SYNTHETASE-RELATED"/>
    <property type="match status" value="1"/>
</dbReference>
<dbReference type="GO" id="GO:0005737">
    <property type="term" value="C:cytoplasm"/>
    <property type="evidence" value="ECO:0007669"/>
    <property type="project" value="TreeGrafter"/>
</dbReference>
<evidence type="ECO:0000256" key="9">
    <source>
        <dbReference type="ARBA" id="ARBA00030592"/>
    </source>
</evidence>
<keyword evidence="15" id="KW-1185">Reference proteome</keyword>
<dbReference type="InterPro" id="IPR004101">
    <property type="entry name" value="Mur_ligase_C"/>
</dbReference>
<dbReference type="GO" id="GO:0004326">
    <property type="term" value="F:tetrahydrofolylpolyglutamate synthase activity"/>
    <property type="evidence" value="ECO:0007669"/>
    <property type="project" value="UniProtKB-EC"/>
</dbReference>
<dbReference type="PROSITE" id="PS01012">
    <property type="entry name" value="FOLYLPOLYGLU_SYNT_2"/>
    <property type="match status" value="1"/>
</dbReference>
<dbReference type="GO" id="GO:0005524">
    <property type="term" value="F:ATP binding"/>
    <property type="evidence" value="ECO:0007669"/>
    <property type="project" value="UniProtKB-KW"/>
</dbReference>
<dbReference type="GO" id="GO:0008841">
    <property type="term" value="F:dihydrofolate synthase activity"/>
    <property type="evidence" value="ECO:0007669"/>
    <property type="project" value="TreeGrafter"/>
</dbReference>
<name>A0A0R1JP63_9LACO</name>
<dbReference type="InterPro" id="IPR001645">
    <property type="entry name" value="Folylpolyglutamate_synth"/>
</dbReference>
<sequence>MEAVMNEAESIAYIHQLPRLAKTGKHDRILRLLAALGNPHQTGAYVHITGTNGKGSVANAVAHILEASGLTVGLFTSPYIMRFNERIMIDHQPIPAAGLIAAVAAGRHALATIRVEEPAFAVTEFEFITALAFWYFAQQGVDAAVIEVGIGGDTDSTNVITPVVSAITSVGLDHQKLLGNTLTSVATHKAGIIKPQVPVVTGHLPQEAETVIAAKVAATASPWLALDRDFFAENGRLVGWGQSFTYRDDAGRLPELELPLVGQYQLGNAAVAIATAKQFAQARDWPLSPREIRRGLAASQWPARMEKISDAPLIVLDGAHNPQGINSLIATLRRVFGSQPLTLMVGILGDKDVAGMVAALAKTPYRLWFVPVPDNPRALAVADYPDVPNSARFASWQAALAAHMSDYADEPLVVAGSLYLVAAVRQTLLGGDQ</sequence>
<evidence type="ECO:0000256" key="2">
    <source>
        <dbReference type="ARBA" id="ARBA00008276"/>
    </source>
</evidence>
<reference evidence="14 15" key="1">
    <citation type="journal article" date="2015" name="Genome Announc.">
        <title>Expanding the biotechnology potential of lactobacilli through comparative genomics of 213 strains and associated genera.</title>
        <authorList>
            <person name="Sun Z."/>
            <person name="Harris H.M."/>
            <person name="McCann A."/>
            <person name="Guo C."/>
            <person name="Argimon S."/>
            <person name="Zhang W."/>
            <person name="Yang X."/>
            <person name="Jeffery I.B."/>
            <person name="Cooney J.C."/>
            <person name="Kagawa T.F."/>
            <person name="Liu W."/>
            <person name="Song Y."/>
            <person name="Salvetti E."/>
            <person name="Wrobel A."/>
            <person name="Rasinkangas P."/>
            <person name="Parkhill J."/>
            <person name="Rea M.C."/>
            <person name="O'Sullivan O."/>
            <person name="Ritari J."/>
            <person name="Douillard F.P."/>
            <person name="Paul Ross R."/>
            <person name="Yang R."/>
            <person name="Briner A.E."/>
            <person name="Felis G.E."/>
            <person name="de Vos W.M."/>
            <person name="Barrangou R."/>
            <person name="Klaenhammer T.R."/>
            <person name="Caufield P.W."/>
            <person name="Cui Y."/>
            <person name="Zhang H."/>
            <person name="O'Toole P.W."/>
        </authorList>
    </citation>
    <scope>NUCLEOTIDE SEQUENCE [LARGE SCALE GENOMIC DNA]</scope>
    <source>
        <strain evidence="14 15">JCM 17158</strain>
    </source>
</reference>